<comment type="caution">
    <text evidence="1">The sequence shown here is derived from an EMBL/GenBank/DDBJ whole genome shotgun (WGS) entry which is preliminary data.</text>
</comment>
<gene>
    <name evidence="1" type="ORF">F5148DRAFT_830899</name>
</gene>
<dbReference type="Proteomes" id="UP001207468">
    <property type="component" value="Unassembled WGS sequence"/>
</dbReference>
<reference evidence="1" key="1">
    <citation type="submission" date="2021-03" db="EMBL/GenBank/DDBJ databases">
        <title>Evolutionary priming and transition to the ectomycorrhizal habit in an iconic lineage of mushroom-forming fungi: is preadaptation a requirement?</title>
        <authorList>
            <consortium name="DOE Joint Genome Institute"/>
            <person name="Looney B.P."/>
            <person name="Miyauchi S."/>
            <person name="Morin E."/>
            <person name="Drula E."/>
            <person name="Courty P.E."/>
            <person name="Chicoki N."/>
            <person name="Fauchery L."/>
            <person name="Kohler A."/>
            <person name="Kuo A."/>
            <person name="LaButti K."/>
            <person name="Pangilinan J."/>
            <person name="Lipzen A."/>
            <person name="Riley R."/>
            <person name="Andreopoulos W."/>
            <person name="He G."/>
            <person name="Johnson J."/>
            <person name="Barry K.W."/>
            <person name="Grigoriev I.V."/>
            <person name="Nagy L."/>
            <person name="Hibbett D."/>
            <person name="Henrissat B."/>
            <person name="Matheny P.B."/>
            <person name="Labbe J."/>
            <person name="Martin A.F."/>
        </authorList>
    </citation>
    <scope>NUCLEOTIDE SEQUENCE</scope>
    <source>
        <strain evidence="1">BPL698</strain>
    </source>
</reference>
<evidence type="ECO:0000313" key="1">
    <source>
        <dbReference type="EMBL" id="KAI9508859.1"/>
    </source>
</evidence>
<keyword evidence="2" id="KW-1185">Reference proteome</keyword>
<name>A0ACC0UCR0_9AGAM</name>
<evidence type="ECO:0000313" key="2">
    <source>
        <dbReference type="Proteomes" id="UP001207468"/>
    </source>
</evidence>
<protein>
    <submittedName>
        <fullName evidence="1">Uncharacterized protein</fullName>
    </submittedName>
</protein>
<accession>A0ACC0UCR0</accession>
<dbReference type="EMBL" id="JAGFNK010000077">
    <property type="protein sequence ID" value="KAI9508859.1"/>
    <property type="molecule type" value="Genomic_DNA"/>
</dbReference>
<sequence length="149" mass="16946">MKALSPHAVSSVFLEDSSPATVSSLCKGTGPKKIAIKTCPFPACLQRCGRPQELERHIRKHLPRCMFCDQPKCNWTGSRRYALMNHFKKKHACVPIPGQDFEKFIIYDAKRLVKQLLNEEISVERAMSRARSAFCDRAVQLGKLGSWRK</sequence>
<proteinExistence type="predicted"/>
<organism evidence="1 2">
    <name type="scientific">Russula earlei</name>
    <dbReference type="NCBI Taxonomy" id="71964"/>
    <lineage>
        <taxon>Eukaryota</taxon>
        <taxon>Fungi</taxon>
        <taxon>Dikarya</taxon>
        <taxon>Basidiomycota</taxon>
        <taxon>Agaricomycotina</taxon>
        <taxon>Agaricomycetes</taxon>
        <taxon>Russulales</taxon>
        <taxon>Russulaceae</taxon>
        <taxon>Russula</taxon>
    </lineage>
</organism>